<organism evidence="3 4">
    <name type="scientific">Nocardia amikacinitolerans</name>
    <dbReference type="NCBI Taxonomy" id="756689"/>
    <lineage>
        <taxon>Bacteria</taxon>
        <taxon>Bacillati</taxon>
        <taxon>Actinomycetota</taxon>
        <taxon>Actinomycetes</taxon>
        <taxon>Mycobacteriales</taxon>
        <taxon>Nocardiaceae</taxon>
        <taxon>Nocardia</taxon>
    </lineage>
</organism>
<gene>
    <name evidence="3" type="ORF">SAMN04244553_0668</name>
</gene>
<feature type="signal peptide" evidence="2">
    <location>
        <begin position="1"/>
        <end position="30"/>
    </location>
</feature>
<dbReference type="STRING" id="1379680.GCA_001612615_00357"/>
<dbReference type="RefSeq" id="WP_342746973.1">
    <property type="nucleotide sequence ID" value="NZ_OBEG01000001.1"/>
</dbReference>
<dbReference type="InterPro" id="IPR019719">
    <property type="entry name" value="DUF2599"/>
</dbReference>
<protein>
    <recommendedName>
        <fullName evidence="5">DUF2599 domain-containing protein</fullName>
    </recommendedName>
</protein>
<dbReference type="AlphaFoldDB" id="A0A285KVH9"/>
<evidence type="ECO:0008006" key="5">
    <source>
        <dbReference type="Google" id="ProtNLM"/>
    </source>
</evidence>
<dbReference type="Pfam" id="PF10783">
    <property type="entry name" value="DUF2599"/>
    <property type="match status" value="1"/>
</dbReference>
<evidence type="ECO:0000256" key="2">
    <source>
        <dbReference type="SAM" id="SignalP"/>
    </source>
</evidence>
<feature type="chain" id="PRO_5038926213" description="DUF2599 domain-containing protein" evidence="2">
    <location>
        <begin position="31"/>
        <end position="186"/>
    </location>
</feature>
<dbReference type="Proteomes" id="UP000219565">
    <property type="component" value="Unassembled WGS sequence"/>
</dbReference>
<reference evidence="3 4" key="1">
    <citation type="submission" date="2017-09" db="EMBL/GenBank/DDBJ databases">
        <authorList>
            <person name="Ehlers B."/>
            <person name="Leendertz F.H."/>
        </authorList>
    </citation>
    <scope>NUCLEOTIDE SEQUENCE [LARGE SCALE GENOMIC DNA]</scope>
    <source>
        <strain evidence="3 4">DSM 45537</strain>
    </source>
</reference>
<keyword evidence="4" id="KW-1185">Reference proteome</keyword>
<proteinExistence type="predicted"/>
<accession>A0A285KVH9</accession>
<keyword evidence="2" id="KW-0732">Signal</keyword>
<sequence>MRLRTRTAHDRRTRLARGAGFALLVSVAVAGCGAEEAPTATSSTTVSRTPSPTTSATPTPTSPPIARTDPATPLAAQPTVDPYEGIPLVDHVEWTENVDGRRLLVFPSEAGRRTTYPGSDERAWQEVLAHSPAADAPGMRDQFICHWDWARLVQPNKPSWNLEPWRPAVGYPATVQASCNPGGPER</sequence>
<name>A0A285KVH9_9NOCA</name>
<evidence type="ECO:0000256" key="1">
    <source>
        <dbReference type="SAM" id="MobiDB-lite"/>
    </source>
</evidence>
<feature type="compositionally biased region" description="Low complexity" evidence="1">
    <location>
        <begin position="37"/>
        <end position="68"/>
    </location>
</feature>
<feature type="region of interest" description="Disordered" evidence="1">
    <location>
        <begin position="35"/>
        <end position="79"/>
    </location>
</feature>
<evidence type="ECO:0000313" key="3">
    <source>
        <dbReference type="EMBL" id="SNY76243.1"/>
    </source>
</evidence>
<evidence type="ECO:0000313" key="4">
    <source>
        <dbReference type="Proteomes" id="UP000219565"/>
    </source>
</evidence>
<dbReference type="EMBL" id="OBEG01000001">
    <property type="protein sequence ID" value="SNY76243.1"/>
    <property type="molecule type" value="Genomic_DNA"/>
</dbReference>
<dbReference type="PROSITE" id="PS51257">
    <property type="entry name" value="PROKAR_LIPOPROTEIN"/>
    <property type="match status" value="1"/>
</dbReference>